<evidence type="ECO:0000313" key="4">
    <source>
        <dbReference type="Proteomes" id="UP000594262"/>
    </source>
</evidence>
<proteinExistence type="predicted"/>
<dbReference type="SMART" id="SM00324">
    <property type="entry name" value="RhoGAP"/>
    <property type="match status" value="1"/>
</dbReference>
<dbReference type="Proteomes" id="UP000594262">
    <property type="component" value="Unplaced"/>
</dbReference>
<dbReference type="PANTHER" id="PTHR46199">
    <property type="entry name" value="RAC GTPASE-ACTIVATING PROTEIN 1"/>
    <property type="match status" value="1"/>
</dbReference>
<sequence>MCHNECRDKVPLPCIPSKDTPGRKREGAIESYISGSGLQVPKIVTTCIEEVEKRGLRELGIYRVPGMDRDVKELKEKFLRGRNPDLNKINDIHVVCGCLKDFLRGLSEPLVTFTLHESFMVSAALTDEDDSLSGMYQCVSELPQANRETLAAIVIHLQKVATSTETQMSVSNLSKVFGPTLIGHRSSNPTHMEMLDDTKAQPVVVTRLLEMPSDYWSQLLSGGPHVRTPPYNPHYASATPTTPECKPVPTSRLGAIDDMTPSRSDRKFNAMNPRHASSKDPKSHRFFNSPS</sequence>
<organism evidence="3 4">
    <name type="scientific">Clytia hemisphaerica</name>
    <dbReference type="NCBI Taxonomy" id="252671"/>
    <lineage>
        <taxon>Eukaryota</taxon>
        <taxon>Metazoa</taxon>
        <taxon>Cnidaria</taxon>
        <taxon>Hydrozoa</taxon>
        <taxon>Hydroidolina</taxon>
        <taxon>Leptothecata</taxon>
        <taxon>Obeliida</taxon>
        <taxon>Clytiidae</taxon>
        <taxon>Clytia</taxon>
    </lineage>
</organism>
<dbReference type="GO" id="GO:0005634">
    <property type="term" value="C:nucleus"/>
    <property type="evidence" value="ECO:0007669"/>
    <property type="project" value="TreeGrafter"/>
</dbReference>
<dbReference type="GO" id="GO:0030496">
    <property type="term" value="C:midbody"/>
    <property type="evidence" value="ECO:0007669"/>
    <property type="project" value="TreeGrafter"/>
</dbReference>
<dbReference type="InterPro" id="IPR000198">
    <property type="entry name" value="RhoGAP_dom"/>
</dbReference>
<protein>
    <recommendedName>
        <fullName evidence="2">Rho-GAP domain-containing protein</fullName>
    </recommendedName>
</protein>
<dbReference type="Pfam" id="PF00620">
    <property type="entry name" value="RhoGAP"/>
    <property type="match status" value="1"/>
</dbReference>
<feature type="domain" description="Rho-GAP" evidence="2">
    <location>
        <begin position="27"/>
        <end position="216"/>
    </location>
</feature>
<dbReference type="GO" id="GO:0007266">
    <property type="term" value="P:Rho protein signal transduction"/>
    <property type="evidence" value="ECO:0007669"/>
    <property type="project" value="TreeGrafter"/>
</dbReference>
<evidence type="ECO:0000313" key="3">
    <source>
        <dbReference type="EnsemblMetazoa" id="CLYHEMP012042.1"/>
    </source>
</evidence>
<accession>A0A7M5VEU6</accession>
<dbReference type="EnsemblMetazoa" id="CLYHEMT012042.1">
    <property type="protein sequence ID" value="CLYHEMP012042.1"/>
    <property type="gene ID" value="CLYHEMG012042"/>
</dbReference>
<dbReference type="OrthoDB" id="120383at2759"/>
<dbReference type="GO" id="GO:0005096">
    <property type="term" value="F:GTPase activator activity"/>
    <property type="evidence" value="ECO:0007669"/>
    <property type="project" value="TreeGrafter"/>
</dbReference>
<feature type="region of interest" description="Disordered" evidence="1">
    <location>
        <begin position="226"/>
        <end position="291"/>
    </location>
</feature>
<dbReference type="GO" id="GO:0051233">
    <property type="term" value="C:spindle midzone"/>
    <property type="evidence" value="ECO:0007669"/>
    <property type="project" value="TreeGrafter"/>
</dbReference>
<dbReference type="InterPro" id="IPR008936">
    <property type="entry name" value="Rho_GTPase_activation_prot"/>
</dbReference>
<keyword evidence="4" id="KW-1185">Reference proteome</keyword>
<dbReference type="GO" id="GO:0032154">
    <property type="term" value="C:cleavage furrow"/>
    <property type="evidence" value="ECO:0007669"/>
    <property type="project" value="TreeGrafter"/>
</dbReference>
<evidence type="ECO:0000259" key="2">
    <source>
        <dbReference type="PROSITE" id="PS50238"/>
    </source>
</evidence>
<dbReference type="Gene3D" id="1.10.555.10">
    <property type="entry name" value="Rho GTPase activation protein"/>
    <property type="match status" value="1"/>
</dbReference>
<name>A0A7M5VEU6_9CNID</name>
<dbReference type="PROSITE" id="PS50238">
    <property type="entry name" value="RHOGAP"/>
    <property type="match status" value="1"/>
</dbReference>
<dbReference type="GO" id="GO:0051256">
    <property type="term" value="P:mitotic spindle midzone assembly"/>
    <property type="evidence" value="ECO:0007669"/>
    <property type="project" value="TreeGrafter"/>
</dbReference>
<dbReference type="GO" id="GO:0097149">
    <property type="term" value="C:centralspindlin complex"/>
    <property type="evidence" value="ECO:0007669"/>
    <property type="project" value="TreeGrafter"/>
</dbReference>
<reference evidence="3" key="1">
    <citation type="submission" date="2021-01" db="UniProtKB">
        <authorList>
            <consortium name="EnsemblMetazoa"/>
        </authorList>
    </citation>
    <scope>IDENTIFICATION</scope>
</reference>
<dbReference type="SUPFAM" id="SSF48350">
    <property type="entry name" value="GTPase activation domain, GAP"/>
    <property type="match status" value="1"/>
</dbReference>
<dbReference type="AlphaFoldDB" id="A0A7M5VEU6"/>
<dbReference type="CDD" id="cd04382">
    <property type="entry name" value="RhoGAP_MgcRacGAP"/>
    <property type="match status" value="1"/>
</dbReference>
<dbReference type="PANTHER" id="PTHR46199:SF3">
    <property type="entry name" value="RAC GTPASE-ACTIVATING PROTEIN 1"/>
    <property type="match status" value="1"/>
</dbReference>
<evidence type="ECO:0000256" key="1">
    <source>
        <dbReference type="SAM" id="MobiDB-lite"/>
    </source>
</evidence>
<dbReference type="GO" id="GO:0000281">
    <property type="term" value="P:mitotic cytokinesis"/>
    <property type="evidence" value="ECO:0007669"/>
    <property type="project" value="TreeGrafter"/>
</dbReference>